<evidence type="ECO:0000313" key="2">
    <source>
        <dbReference type="EMBL" id="GAM37877.1"/>
    </source>
</evidence>
<dbReference type="AlphaFoldDB" id="A0A6V8H961"/>
<sequence>MAWPLDQPSWEQNQIYGNPLADASGLVPVFLAGVEPAVATDYGAYLNTSTNDVHHLAHGHQSYRAMSASAPPQWAAITGPNIPTLITGTMNDPRSAINQPPIVPAGSHPEPKPRNRKKTSIRVTEYATIPGSPSSPTNSISNHCLAQSPTTVPPRLSNASGKAATTLALSAESMNFSVTFGQNTSPL</sequence>
<name>A0A6V8H961_TALPI</name>
<gene>
    <name evidence="2" type="ORF">TCE0_033r08167</name>
</gene>
<organism evidence="2 3">
    <name type="scientific">Talaromyces pinophilus</name>
    <name type="common">Penicillium pinophilum</name>
    <dbReference type="NCBI Taxonomy" id="128442"/>
    <lineage>
        <taxon>Eukaryota</taxon>
        <taxon>Fungi</taxon>
        <taxon>Dikarya</taxon>
        <taxon>Ascomycota</taxon>
        <taxon>Pezizomycotina</taxon>
        <taxon>Eurotiomycetes</taxon>
        <taxon>Eurotiomycetidae</taxon>
        <taxon>Eurotiales</taxon>
        <taxon>Trichocomaceae</taxon>
        <taxon>Talaromyces</taxon>
        <taxon>Talaromyces sect. Talaromyces</taxon>
    </lineage>
</organism>
<dbReference type="EMBL" id="DF933829">
    <property type="protein sequence ID" value="GAM37877.1"/>
    <property type="molecule type" value="Genomic_DNA"/>
</dbReference>
<protein>
    <submittedName>
        <fullName evidence="2">Uncharacterized protein</fullName>
    </submittedName>
</protein>
<evidence type="ECO:0000256" key="1">
    <source>
        <dbReference type="SAM" id="MobiDB-lite"/>
    </source>
</evidence>
<accession>A0A6V8H961</accession>
<evidence type="ECO:0000313" key="3">
    <source>
        <dbReference type="Proteomes" id="UP000053095"/>
    </source>
</evidence>
<reference evidence="3" key="1">
    <citation type="journal article" date="2015" name="Genome Announc.">
        <title>Draft genome sequence of Talaromyces cellulolyticus strain Y-94, a source of lignocellulosic biomass-degrading enzymes.</title>
        <authorList>
            <person name="Fujii T."/>
            <person name="Koike H."/>
            <person name="Sawayama S."/>
            <person name="Yano S."/>
            <person name="Inoue H."/>
        </authorList>
    </citation>
    <scope>NUCLEOTIDE SEQUENCE [LARGE SCALE GENOMIC DNA]</scope>
    <source>
        <strain evidence="3">Y-94</strain>
    </source>
</reference>
<dbReference type="Proteomes" id="UP000053095">
    <property type="component" value="Unassembled WGS sequence"/>
</dbReference>
<keyword evidence="3" id="KW-1185">Reference proteome</keyword>
<proteinExistence type="predicted"/>
<feature type="region of interest" description="Disordered" evidence="1">
    <location>
        <begin position="100"/>
        <end position="119"/>
    </location>
</feature>
<comment type="caution">
    <text evidence="2">The sequence shown here is derived from an EMBL/GenBank/DDBJ whole genome shotgun (WGS) entry which is preliminary data.</text>
</comment>